<keyword evidence="3" id="KW-1185">Reference proteome</keyword>
<dbReference type="CDD" id="cd10447">
    <property type="entry name" value="GIY-YIG_unchar_2"/>
    <property type="match status" value="1"/>
</dbReference>
<dbReference type="Pfam" id="PF14267">
    <property type="entry name" value="DUF4357"/>
    <property type="match status" value="1"/>
</dbReference>
<organism evidence="2 3">
    <name type="scientific">Flammeovirga yaeyamensis</name>
    <dbReference type="NCBI Taxonomy" id="367791"/>
    <lineage>
        <taxon>Bacteria</taxon>
        <taxon>Pseudomonadati</taxon>
        <taxon>Bacteroidota</taxon>
        <taxon>Cytophagia</taxon>
        <taxon>Cytophagales</taxon>
        <taxon>Flammeovirgaceae</taxon>
        <taxon>Flammeovirga</taxon>
    </lineage>
</organism>
<name>A0AAX1MZ08_9BACT</name>
<reference evidence="2 3" key="1">
    <citation type="submission" date="2021-05" db="EMBL/GenBank/DDBJ databases">
        <title>Comparative genomic studies on the polysaccharide-degrading batcterial strains of the Flammeovirga genus.</title>
        <authorList>
            <person name="Zewei F."/>
            <person name="Zheng Z."/>
            <person name="Yu L."/>
            <person name="Ruyue G."/>
            <person name="Yanhong M."/>
            <person name="Yuanyuan C."/>
            <person name="Jingyan G."/>
            <person name="Wenjun H."/>
        </authorList>
    </citation>
    <scope>NUCLEOTIDE SEQUENCE [LARGE SCALE GENOMIC DNA]</scope>
    <source>
        <strain evidence="2 3">NBRC:100898</strain>
    </source>
</reference>
<dbReference type="RefSeq" id="WP_205958140.1">
    <property type="nucleotide sequence ID" value="NZ_CP076132.1"/>
</dbReference>
<dbReference type="KEGG" id="fya:KMW28_12765"/>
<evidence type="ECO:0000313" key="3">
    <source>
        <dbReference type="Proteomes" id="UP000678679"/>
    </source>
</evidence>
<evidence type="ECO:0000313" key="2">
    <source>
        <dbReference type="EMBL" id="QWG00525.1"/>
    </source>
</evidence>
<proteinExistence type="predicted"/>
<evidence type="ECO:0000259" key="1">
    <source>
        <dbReference type="Pfam" id="PF14267"/>
    </source>
</evidence>
<dbReference type="Proteomes" id="UP000678679">
    <property type="component" value="Chromosome 1"/>
</dbReference>
<dbReference type="InterPro" id="IPR025579">
    <property type="entry name" value="DUF4357"/>
</dbReference>
<dbReference type="EMBL" id="CP076132">
    <property type="protein sequence ID" value="QWG00525.1"/>
    <property type="molecule type" value="Genomic_DNA"/>
</dbReference>
<accession>A0AAX1MZ08</accession>
<feature type="domain" description="DUF4357" evidence="1">
    <location>
        <begin position="232"/>
        <end position="286"/>
    </location>
</feature>
<gene>
    <name evidence="2" type="ORF">KMW28_12765</name>
</gene>
<sequence length="294" mass="33549">MFGKTIKIYLSDASASGLRHVEIVNWSGQAVACPRSKFSELKAWEEAQRPGVYFLLEQHATDGRNNVYIGESENVYDRLVEHFRNKDFWSEVVFFTSKDENLTKAHIKYLESRITALALDADRYDLENSNTPPQSSLPRSERSAMEEYLHNIKMVMGTLGHPLLEKLDATSSNKEEKKLETEEEEIFYFKIKGLTAKGKRSNEGFVLLKDSQMVKETSDNFRENQKKLLEKREDLTNDENIVEVTNKCFILKKNVLMSSSSYAAAIIAGTARSGPESWKNSIGKSLKQIEEESI</sequence>
<dbReference type="AlphaFoldDB" id="A0AAX1MZ08"/>
<protein>
    <submittedName>
        <fullName evidence="2">GIY-YIG nuclease family protein</fullName>
    </submittedName>
</protein>